<dbReference type="AlphaFoldDB" id="A0A0E0F4H7"/>
<keyword evidence="2" id="KW-1185">Reference proteome</keyword>
<evidence type="ECO:0000313" key="1">
    <source>
        <dbReference type="EnsemblPlants" id="OMERI11G07990.1"/>
    </source>
</evidence>
<dbReference type="HOGENOM" id="CLU_1449829_0_0_1"/>
<reference evidence="1" key="1">
    <citation type="submission" date="2015-04" db="UniProtKB">
        <authorList>
            <consortium name="EnsemblPlants"/>
        </authorList>
    </citation>
    <scope>IDENTIFICATION</scope>
</reference>
<reference evidence="1" key="2">
    <citation type="submission" date="2018-05" db="EMBL/GenBank/DDBJ databases">
        <title>OmerRS3 (Oryza meridionalis Reference Sequence Version 3).</title>
        <authorList>
            <person name="Zhang J."/>
            <person name="Kudrna D."/>
            <person name="Lee S."/>
            <person name="Talag J."/>
            <person name="Welchert J."/>
            <person name="Wing R.A."/>
        </authorList>
    </citation>
    <scope>NUCLEOTIDE SEQUENCE [LARGE SCALE GENOMIC DNA]</scope>
    <source>
        <strain evidence="1">cv. OR44</strain>
    </source>
</reference>
<dbReference type="Gramene" id="OMERI11G07990.1">
    <property type="protein sequence ID" value="OMERI11G07990.1"/>
    <property type="gene ID" value="OMERI11G07990"/>
</dbReference>
<name>A0A0E0F4H7_9ORYZ</name>
<protein>
    <submittedName>
        <fullName evidence="1">Uncharacterized protein</fullName>
    </submittedName>
</protein>
<proteinExistence type="predicted"/>
<sequence length="187" mass="20535">MAQPWRRSVWPDRWRVGDGSAGAAGRGWAAALSAGGEATMGPGLGPGVTTATMASALAPFDALDEVTVHVQHDELRRLFSRFSKIKREKKIRAKLSFYIVYLSSIDQTLYFNVSSVLQQITIFLECPRANSHSENLLVGSQLLRIWRSWVFQLLGSNSQNLGSNLDYLGKLEILGEATAARSSPTKP</sequence>
<dbReference type="EnsemblPlants" id="OMERI11G07990.1">
    <property type="protein sequence ID" value="OMERI11G07990.1"/>
    <property type="gene ID" value="OMERI11G07990"/>
</dbReference>
<evidence type="ECO:0000313" key="2">
    <source>
        <dbReference type="Proteomes" id="UP000008021"/>
    </source>
</evidence>
<dbReference type="Proteomes" id="UP000008021">
    <property type="component" value="Chromosome 11"/>
</dbReference>
<accession>A0A0E0F4H7</accession>
<organism evidence="1">
    <name type="scientific">Oryza meridionalis</name>
    <dbReference type="NCBI Taxonomy" id="40149"/>
    <lineage>
        <taxon>Eukaryota</taxon>
        <taxon>Viridiplantae</taxon>
        <taxon>Streptophyta</taxon>
        <taxon>Embryophyta</taxon>
        <taxon>Tracheophyta</taxon>
        <taxon>Spermatophyta</taxon>
        <taxon>Magnoliopsida</taxon>
        <taxon>Liliopsida</taxon>
        <taxon>Poales</taxon>
        <taxon>Poaceae</taxon>
        <taxon>BOP clade</taxon>
        <taxon>Oryzoideae</taxon>
        <taxon>Oryzeae</taxon>
        <taxon>Oryzinae</taxon>
        <taxon>Oryza</taxon>
    </lineage>
</organism>